<keyword evidence="2" id="KW-0964">Secreted</keyword>
<dbReference type="InterPro" id="IPR036881">
    <property type="entry name" value="Glyco_hydro_3_C_sf"/>
</dbReference>
<dbReference type="Gene3D" id="3.40.50.1700">
    <property type="entry name" value="Glycoside hydrolase family 3 C-terminal domain"/>
    <property type="match status" value="1"/>
</dbReference>
<keyword evidence="6" id="KW-0326">Glycosidase</keyword>
<dbReference type="GO" id="GO:0046556">
    <property type="term" value="F:alpha-L-arabinofuranosidase activity"/>
    <property type="evidence" value="ECO:0007669"/>
    <property type="project" value="TreeGrafter"/>
</dbReference>
<dbReference type="PANTHER" id="PTHR42721:SF1">
    <property type="entry name" value="BETA-D-XYLOSIDASE 6-RELATED"/>
    <property type="match status" value="1"/>
</dbReference>
<comment type="subcellular location">
    <subcellularLocation>
        <location evidence="1">Secreted</location>
    </subcellularLocation>
</comment>
<dbReference type="Pfam" id="PF00933">
    <property type="entry name" value="Glyco_hydro_3"/>
    <property type="match status" value="1"/>
</dbReference>
<keyword evidence="4" id="KW-0378">Hydrolase</keyword>
<sequence>MNRFEKLVINDFEEVLSLVICCLESMARPRQLWLRKRQPSHHLLILLVGVLFSAGDCREFPCKPPHFNSFPFCNASLQVADRARSLVSLLKLPEKIKLLSNNASAVPRLGLPAYEWWSESLHGIAGNGPGVRFDGVITAVTVFPQVIVTAASFNRTLWRALARAIAVEARAMYNVGQAGLTFWAPNINIFRDPRWGRGQETPGEDPMVASLYAFDYVSAFQSQIGWNWESSLSGSRRRRRALKESGGEQGLMMLSACCKHHTAYDLEKWSNFTRYTFDAKVSEQDMEDTYQPPFRACIEEGGASCLMCSYNQINGVPSCARGDLLRKIKEDWGFHGYVTSDCDAVAIIFENQKYASSPEDAVADVLKAGMDINCGTYLLRHTELAVKLRKVKEMEIDLALFNLYSVLLRLRFFDGDPAKQPYGELGPGDVCTKDHRELALEAARQGLVLLKNEGGFLPLIRSNVTSIALIGPAGNRTEVLGGGYSGIPCDPKTLLGGLRDYLPNTSFASGCVNTSCVAADGLDEAVRVASVAEVVVVVAGLNLTEETEDHDRVSLLLPGKQEDLIHAVASVSKKPLILVLMGGGPLDVSFAKEDSRIAGIIWIGYPGEVGGQVLAEVLFGDFNPGSRLPMTWYPESFTAVPMNDMSMRPDPSRDYPGRTYRFYSGVSVYEYGYGLSYSTYSYKFLSAPSKIKLEGSLSEAFMDGEPPCEYLHIDKITSCENLTFTVKIAVVNNGDMDGSHAMLLYSRSATSVPGFPKKQLVGFDRVFTTAHGTTTVEMTVDPCKHMSTADEQGRRILMQGAHHLMLGDEEHVVLVCS</sequence>
<evidence type="ECO:0000313" key="8">
    <source>
        <dbReference type="EMBL" id="KAG0477892.1"/>
    </source>
</evidence>
<dbReference type="InterPro" id="IPR044993">
    <property type="entry name" value="BXL"/>
</dbReference>
<dbReference type="PANTHER" id="PTHR42721">
    <property type="entry name" value="SUGAR HYDROLASE-RELATED"/>
    <property type="match status" value="1"/>
</dbReference>
<dbReference type="InterPro" id="IPR001764">
    <property type="entry name" value="Glyco_hydro_3_N"/>
</dbReference>
<protein>
    <recommendedName>
        <fullName evidence="7">Fibronectin type III-like domain-containing protein</fullName>
    </recommendedName>
</protein>
<dbReference type="Gene3D" id="3.20.20.300">
    <property type="entry name" value="Glycoside hydrolase, family 3, N-terminal domain"/>
    <property type="match status" value="1"/>
</dbReference>
<dbReference type="InterPro" id="IPR017853">
    <property type="entry name" value="GH"/>
</dbReference>
<dbReference type="Pfam" id="PF14310">
    <property type="entry name" value="Fn3-like"/>
    <property type="match status" value="1"/>
</dbReference>
<dbReference type="SUPFAM" id="SSF52279">
    <property type="entry name" value="Beta-D-glucan exohydrolase, C-terminal domain"/>
    <property type="match status" value="1"/>
</dbReference>
<name>A0A835UXP8_VANPL</name>
<dbReference type="InterPro" id="IPR013783">
    <property type="entry name" value="Ig-like_fold"/>
</dbReference>
<dbReference type="SMART" id="SM01217">
    <property type="entry name" value="Fn3_like"/>
    <property type="match status" value="1"/>
</dbReference>
<organism evidence="8 9">
    <name type="scientific">Vanilla planifolia</name>
    <name type="common">Vanilla</name>
    <dbReference type="NCBI Taxonomy" id="51239"/>
    <lineage>
        <taxon>Eukaryota</taxon>
        <taxon>Viridiplantae</taxon>
        <taxon>Streptophyta</taxon>
        <taxon>Embryophyta</taxon>
        <taxon>Tracheophyta</taxon>
        <taxon>Spermatophyta</taxon>
        <taxon>Magnoliopsida</taxon>
        <taxon>Liliopsida</taxon>
        <taxon>Asparagales</taxon>
        <taxon>Orchidaceae</taxon>
        <taxon>Vanilloideae</taxon>
        <taxon>Vanilleae</taxon>
        <taxon>Vanilla</taxon>
    </lineage>
</organism>
<dbReference type="Pfam" id="PF01915">
    <property type="entry name" value="Glyco_hydro_3_C"/>
    <property type="match status" value="1"/>
</dbReference>
<dbReference type="GO" id="GO:0005576">
    <property type="term" value="C:extracellular region"/>
    <property type="evidence" value="ECO:0007669"/>
    <property type="project" value="UniProtKB-SubCell"/>
</dbReference>
<evidence type="ECO:0000259" key="7">
    <source>
        <dbReference type="SMART" id="SM01217"/>
    </source>
</evidence>
<dbReference type="InterPro" id="IPR036962">
    <property type="entry name" value="Glyco_hydro_3_N_sf"/>
</dbReference>
<dbReference type="EMBL" id="JADCNM010000006">
    <property type="protein sequence ID" value="KAG0477892.1"/>
    <property type="molecule type" value="Genomic_DNA"/>
</dbReference>
<gene>
    <name evidence="8" type="ORF">HPP92_012611</name>
</gene>
<dbReference type="GO" id="GO:0045493">
    <property type="term" value="P:xylan catabolic process"/>
    <property type="evidence" value="ECO:0007669"/>
    <property type="project" value="InterPro"/>
</dbReference>
<dbReference type="Gene3D" id="2.60.40.10">
    <property type="entry name" value="Immunoglobulins"/>
    <property type="match status" value="1"/>
</dbReference>
<dbReference type="AlphaFoldDB" id="A0A835UXP8"/>
<dbReference type="InterPro" id="IPR002772">
    <property type="entry name" value="Glyco_hydro_3_C"/>
</dbReference>
<keyword evidence="5" id="KW-0325">Glycoprotein</keyword>
<evidence type="ECO:0000256" key="6">
    <source>
        <dbReference type="ARBA" id="ARBA00023295"/>
    </source>
</evidence>
<dbReference type="SUPFAM" id="SSF51445">
    <property type="entry name" value="(Trans)glycosidases"/>
    <property type="match status" value="1"/>
</dbReference>
<evidence type="ECO:0000313" key="9">
    <source>
        <dbReference type="Proteomes" id="UP000639772"/>
    </source>
</evidence>
<reference evidence="8 9" key="1">
    <citation type="journal article" date="2020" name="Nat. Food">
        <title>A phased Vanilla planifolia genome enables genetic improvement of flavour and production.</title>
        <authorList>
            <person name="Hasing T."/>
            <person name="Tang H."/>
            <person name="Brym M."/>
            <person name="Khazi F."/>
            <person name="Huang T."/>
            <person name="Chambers A.H."/>
        </authorList>
    </citation>
    <scope>NUCLEOTIDE SEQUENCE [LARGE SCALE GENOMIC DNA]</scope>
    <source>
        <tissue evidence="8">Leaf</tissue>
    </source>
</reference>
<evidence type="ECO:0000256" key="3">
    <source>
        <dbReference type="ARBA" id="ARBA00022729"/>
    </source>
</evidence>
<dbReference type="FunFam" id="3.20.20.300:FF:000004">
    <property type="entry name" value="probable beta-D-xylosidase 7"/>
    <property type="match status" value="1"/>
</dbReference>
<dbReference type="OrthoDB" id="47059at2759"/>
<proteinExistence type="predicted"/>
<keyword evidence="3" id="KW-0732">Signal</keyword>
<feature type="domain" description="Fibronectin type III-like" evidence="7">
    <location>
        <begin position="740"/>
        <end position="810"/>
    </location>
</feature>
<accession>A0A835UXP8</accession>
<evidence type="ECO:0000256" key="2">
    <source>
        <dbReference type="ARBA" id="ARBA00022525"/>
    </source>
</evidence>
<evidence type="ECO:0000256" key="4">
    <source>
        <dbReference type="ARBA" id="ARBA00022801"/>
    </source>
</evidence>
<dbReference type="FunFam" id="3.40.50.1700:FF:000001">
    <property type="entry name" value="probable beta-D-xylosidase 2"/>
    <property type="match status" value="1"/>
</dbReference>
<dbReference type="Proteomes" id="UP000639772">
    <property type="component" value="Chromosome 6"/>
</dbReference>
<dbReference type="InterPro" id="IPR026891">
    <property type="entry name" value="Fn3-like"/>
</dbReference>
<dbReference type="GO" id="GO:0009044">
    <property type="term" value="F:xylan 1,4-beta-xylosidase activity"/>
    <property type="evidence" value="ECO:0007669"/>
    <property type="project" value="InterPro"/>
</dbReference>
<dbReference type="GO" id="GO:0031222">
    <property type="term" value="P:arabinan catabolic process"/>
    <property type="evidence" value="ECO:0007669"/>
    <property type="project" value="TreeGrafter"/>
</dbReference>
<evidence type="ECO:0000256" key="1">
    <source>
        <dbReference type="ARBA" id="ARBA00004613"/>
    </source>
</evidence>
<comment type="caution">
    <text evidence="8">The sequence shown here is derived from an EMBL/GenBank/DDBJ whole genome shotgun (WGS) entry which is preliminary data.</text>
</comment>
<evidence type="ECO:0000256" key="5">
    <source>
        <dbReference type="ARBA" id="ARBA00023180"/>
    </source>
</evidence>